<feature type="signal peptide" evidence="2">
    <location>
        <begin position="1"/>
        <end position="20"/>
    </location>
</feature>
<dbReference type="GO" id="GO:0005576">
    <property type="term" value="C:extracellular region"/>
    <property type="evidence" value="ECO:0007669"/>
    <property type="project" value="InterPro"/>
</dbReference>
<reference evidence="3" key="1">
    <citation type="submission" date="2021-07" db="EMBL/GenBank/DDBJ databases">
        <authorList>
            <person name="Branca A.L. A."/>
        </authorList>
    </citation>
    <scope>NUCLEOTIDE SEQUENCE</scope>
</reference>
<dbReference type="GO" id="GO:0019863">
    <property type="term" value="F:IgE binding"/>
    <property type="evidence" value="ECO:0007669"/>
    <property type="project" value="InterPro"/>
</dbReference>
<sequence length="354" mass="37269">MHFSNSMLLMAALTAGSAVARLHGHERRHAHPRDVNIEANPAVSVAPVADVADVEKRGKEVFATIDGKLVSWINNWFGEQTSESSSEAAEAAESTVAPTSTATPTAEATSEAEAISTISPTPVPSSSSSSGSSNWASYPSNGQYSTSGFGSSTGSKRIGALDWDYIGNVGNPWGSNMIRVEEDVASQYKHVIRFENDNSKAWTVVMWNSYGPSGGLNGFWAPNKALSFTVEPGHSIFVAIDDDSQGGWGASEGEGLPTNFVGQYASTWGEFDMSNSQNDNFSGWDVSCIIAELSNLDIAGMQICNHEGGKCSSITNGATSVVNAYTAADQGKPDKAVSQGPGPVRLVVNLGWSS</sequence>
<evidence type="ECO:0000313" key="3">
    <source>
        <dbReference type="EMBL" id="CAG7960413.1"/>
    </source>
</evidence>
<evidence type="ECO:0000313" key="4">
    <source>
        <dbReference type="Proteomes" id="UP001153461"/>
    </source>
</evidence>
<feature type="chain" id="PRO_5040947629" description="Allergen Asp f 4" evidence="2">
    <location>
        <begin position="21"/>
        <end position="354"/>
    </location>
</feature>
<organism evidence="3 4">
    <name type="scientific">Penicillium nalgiovense</name>
    <dbReference type="NCBI Taxonomy" id="60175"/>
    <lineage>
        <taxon>Eukaryota</taxon>
        <taxon>Fungi</taxon>
        <taxon>Dikarya</taxon>
        <taxon>Ascomycota</taxon>
        <taxon>Pezizomycotina</taxon>
        <taxon>Eurotiomycetes</taxon>
        <taxon>Eurotiomycetidae</taxon>
        <taxon>Eurotiales</taxon>
        <taxon>Aspergillaceae</taxon>
        <taxon>Penicillium</taxon>
    </lineage>
</organism>
<keyword evidence="2" id="KW-0732">Signal</keyword>
<evidence type="ECO:0000256" key="2">
    <source>
        <dbReference type="SAM" id="SignalP"/>
    </source>
</evidence>
<evidence type="ECO:0000256" key="1">
    <source>
        <dbReference type="SAM" id="MobiDB-lite"/>
    </source>
</evidence>
<dbReference type="Pfam" id="PF25312">
    <property type="entry name" value="Allergen_Asp_f_4"/>
    <property type="match status" value="1"/>
</dbReference>
<dbReference type="Proteomes" id="UP001153461">
    <property type="component" value="Unassembled WGS sequence"/>
</dbReference>
<dbReference type="PANTHER" id="PTHR42039">
    <property type="entry name" value="PUTATIVE (AFU_ORTHOLOGUE AFUA_3G02940)-RELATED"/>
    <property type="match status" value="1"/>
</dbReference>
<dbReference type="AlphaFoldDB" id="A0A9W4MJ60"/>
<accession>A0A9W4MJ60</accession>
<dbReference type="OrthoDB" id="4350666at2759"/>
<dbReference type="PANTHER" id="PTHR42039:SF1">
    <property type="entry name" value="PUTATIVE (AFU_ORTHOLOGUE AFUA_3G02940)-RELATED"/>
    <property type="match status" value="1"/>
</dbReference>
<dbReference type="InterPro" id="IPR038903">
    <property type="entry name" value="Allergen_Asp_f_4"/>
</dbReference>
<comment type="caution">
    <text evidence="3">The sequence shown here is derived from an EMBL/GenBank/DDBJ whole genome shotgun (WGS) entry which is preliminary data.</text>
</comment>
<dbReference type="EMBL" id="CAJVNV010000020">
    <property type="protein sequence ID" value="CAG7960413.1"/>
    <property type="molecule type" value="Genomic_DNA"/>
</dbReference>
<name>A0A9W4MJ60_PENNA</name>
<gene>
    <name evidence="3" type="ORF">PNAL_LOCUS750</name>
</gene>
<evidence type="ECO:0008006" key="5">
    <source>
        <dbReference type="Google" id="ProtNLM"/>
    </source>
</evidence>
<protein>
    <recommendedName>
        <fullName evidence="5">Allergen Asp f 4</fullName>
    </recommendedName>
</protein>
<feature type="region of interest" description="Disordered" evidence="1">
    <location>
        <begin position="81"/>
        <end position="135"/>
    </location>
</feature>
<proteinExistence type="predicted"/>